<keyword evidence="1" id="KW-1133">Transmembrane helix</keyword>
<evidence type="ECO:0000313" key="2">
    <source>
        <dbReference type="EMBL" id="KAB0576603.1"/>
    </source>
</evidence>
<dbReference type="RefSeq" id="WP_151125421.1">
    <property type="nucleotide sequence ID" value="NZ_CP088081.1"/>
</dbReference>
<dbReference type="EMBL" id="VZPB01000056">
    <property type="protein sequence ID" value="KAB0576603.1"/>
    <property type="molecule type" value="Genomic_DNA"/>
</dbReference>
<accession>A0A643F7N9</accession>
<comment type="caution">
    <text evidence="2">The sequence shown here is derived from an EMBL/GenBank/DDBJ whole genome shotgun (WGS) entry which is preliminary data.</text>
</comment>
<keyword evidence="3" id="KW-1185">Reference proteome</keyword>
<sequence>MPPTHRSLWTRYLLPVGLMQAPQGDLFLHRAMRVDNLDTLRRWMPHYVKVHGVLAGLLTVAMCAAVSLGLPFWLSLLGALANAGELLLFIVFAGLTLALRLPVPPSGWR</sequence>
<gene>
    <name evidence="2" type="ORF">F7Q92_17700</name>
</gene>
<evidence type="ECO:0000313" key="3">
    <source>
        <dbReference type="Proteomes" id="UP000430120"/>
    </source>
</evidence>
<dbReference type="AlphaFoldDB" id="A0A643F7N9"/>
<keyword evidence="1" id="KW-0812">Transmembrane</keyword>
<keyword evidence="1" id="KW-0472">Membrane</keyword>
<feature type="transmembrane region" description="Helical" evidence="1">
    <location>
        <begin position="50"/>
        <end position="74"/>
    </location>
</feature>
<evidence type="ECO:0000256" key="1">
    <source>
        <dbReference type="SAM" id="Phobius"/>
    </source>
</evidence>
<name>A0A643F7N9_IDEDE</name>
<protein>
    <submittedName>
        <fullName evidence="2">Uncharacterized protein</fullName>
    </submittedName>
</protein>
<reference evidence="2 3" key="1">
    <citation type="submission" date="2019-09" db="EMBL/GenBank/DDBJ databases">
        <title>Draft genome sequences of 48 bacterial type strains from the CCUG.</title>
        <authorList>
            <person name="Tunovic T."/>
            <person name="Pineiro-Iglesias B."/>
            <person name="Unosson C."/>
            <person name="Inganas E."/>
            <person name="Ohlen M."/>
            <person name="Cardew S."/>
            <person name="Jensie-Markopoulos S."/>
            <person name="Salva-Serra F."/>
            <person name="Jaen-Luchoro D."/>
            <person name="Karlsson R."/>
            <person name="Svensson-Stadler L."/>
            <person name="Chun J."/>
            <person name="Moore E."/>
        </authorList>
    </citation>
    <scope>NUCLEOTIDE SEQUENCE [LARGE SCALE GENOMIC DNA]</scope>
    <source>
        <strain evidence="2 3">CCUG 30977</strain>
    </source>
</reference>
<feature type="transmembrane region" description="Helical" evidence="1">
    <location>
        <begin position="86"/>
        <end position="103"/>
    </location>
</feature>
<dbReference type="OrthoDB" id="9840912at2"/>
<organism evidence="2 3">
    <name type="scientific">Ideonella dechloratans</name>
    <dbReference type="NCBI Taxonomy" id="36863"/>
    <lineage>
        <taxon>Bacteria</taxon>
        <taxon>Pseudomonadati</taxon>
        <taxon>Pseudomonadota</taxon>
        <taxon>Betaproteobacteria</taxon>
        <taxon>Burkholderiales</taxon>
        <taxon>Sphaerotilaceae</taxon>
        <taxon>Ideonella</taxon>
    </lineage>
</organism>
<proteinExistence type="predicted"/>
<dbReference type="Proteomes" id="UP000430120">
    <property type="component" value="Unassembled WGS sequence"/>
</dbReference>